<sequence>PFDDDRYGWKSLVGDSITLFWYSGDSSFAQELMDAALDTLDKLARDTGAHLEQPVRIYVYANSHDLRGAMVYPQEWTGGIAFTEYGIVALGVDVDSLIWGKRSLAHELAHLVTYQMTFNPYGDLPAWLNEGLSMYAEGDLRDDLHSALNQAISADNLISVRSLSGSFPAKTEEAALYYAQSYSLVDFLIHNYGKDRMLQLLSVFKEGSSYDDALLEVYGFDMDGLDDLWRQSLRLEPRPLAALLYHGTASLAAQTV</sequence>
<dbReference type="InterPro" id="IPR039568">
    <property type="entry name" value="Peptidase_MA-like_dom"/>
</dbReference>
<feature type="non-terminal residue" evidence="2">
    <location>
        <position position="1"/>
    </location>
</feature>
<gene>
    <name evidence="2" type="ORF">S06H3_47971</name>
</gene>
<dbReference type="Pfam" id="PF13485">
    <property type="entry name" value="Peptidase_MA_2"/>
    <property type="match status" value="1"/>
</dbReference>
<protein>
    <recommendedName>
        <fullName evidence="1">Peptidase MA-like domain-containing protein</fullName>
    </recommendedName>
</protein>
<comment type="caution">
    <text evidence="2">The sequence shown here is derived from an EMBL/GenBank/DDBJ whole genome shotgun (WGS) entry which is preliminary data.</text>
</comment>
<name>X1PH49_9ZZZZ</name>
<dbReference type="SUPFAM" id="SSF55486">
    <property type="entry name" value="Metalloproteases ('zincins'), catalytic domain"/>
    <property type="match status" value="1"/>
</dbReference>
<feature type="non-terminal residue" evidence="2">
    <location>
        <position position="256"/>
    </location>
</feature>
<dbReference type="EMBL" id="BARV01030175">
    <property type="protein sequence ID" value="GAI38345.1"/>
    <property type="molecule type" value="Genomic_DNA"/>
</dbReference>
<evidence type="ECO:0000313" key="2">
    <source>
        <dbReference type="EMBL" id="GAI38345.1"/>
    </source>
</evidence>
<dbReference type="AlphaFoldDB" id="X1PH49"/>
<proteinExistence type="predicted"/>
<accession>X1PH49</accession>
<organism evidence="2">
    <name type="scientific">marine sediment metagenome</name>
    <dbReference type="NCBI Taxonomy" id="412755"/>
    <lineage>
        <taxon>unclassified sequences</taxon>
        <taxon>metagenomes</taxon>
        <taxon>ecological metagenomes</taxon>
    </lineage>
</organism>
<reference evidence="2" key="1">
    <citation type="journal article" date="2014" name="Front. Microbiol.">
        <title>High frequency of phylogenetically diverse reductive dehalogenase-homologous genes in deep subseafloor sedimentary metagenomes.</title>
        <authorList>
            <person name="Kawai M."/>
            <person name="Futagami T."/>
            <person name="Toyoda A."/>
            <person name="Takaki Y."/>
            <person name="Nishi S."/>
            <person name="Hori S."/>
            <person name="Arai W."/>
            <person name="Tsubouchi T."/>
            <person name="Morono Y."/>
            <person name="Uchiyama I."/>
            <person name="Ito T."/>
            <person name="Fujiyama A."/>
            <person name="Inagaki F."/>
            <person name="Takami H."/>
        </authorList>
    </citation>
    <scope>NUCLEOTIDE SEQUENCE</scope>
    <source>
        <strain evidence="2">Expedition CK06-06</strain>
    </source>
</reference>
<feature type="domain" description="Peptidase MA-like" evidence="1">
    <location>
        <begin position="35"/>
        <end position="233"/>
    </location>
</feature>
<evidence type="ECO:0000259" key="1">
    <source>
        <dbReference type="Pfam" id="PF13485"/>
    </source>
</evidence>